<feature type="compositionally biased region" description="Low complexity" evidence="7">
    <location>
        <begin position="309"/>
        <end position="335"/>
    </location>
</feature>
<feature type="region of interest" description="Disordered" evidence="7">
    <location>
        <begin position="309"/>
        <end position="455"/>
    </location>
</feature>
<dbReference type="GO" id="GO:0003677">
    <property type="term" value="F:DNA binding"/>
    <property type="evidence" value="ECO:0007669"/>
    <property type="project" value="UniProtKB-KW"/>
</dbReference>
<proteinExistence type="inferred from homology"/>
<dbReference type="Gene3D" id="1.20.5.170">
    <property type="match status" value="1"/>
</dbReference>
<evidence type="ECO:0000313" key="9">
    <source>
        <dbReference type="EMBL" id="KAL3759360.1"/>
    </source>
</evidence>
<gene>
    <name evidence="9" type="ORF">ACHAWU_000659</name>
</gene>
<organism evidence="9 10">
    <name type="scientific">Discostella pseudostelligera</name>
    <dbReference type="NCBI Taxonomy" id="259834"/>
    <lineage>
        <taxon>Eukaryota</taxon>
        <taxon>Sar</taxon>
        <taxon>Stramenopiles</taxon>
        <taxon>Ochrophyta</taxon>
        <taxon>Bacillariophyta</taxon>
        <taxon>Coscinodiscophyceae</taxon>
        <taxon>Thalassiosirophycidae</taxon>
        <taxon>Stephanodiscales</taxon>
        <taxon>Stephanodiscaceae</taxon>
        <taxon>Discostella</taxon>
    </lineage>
</organism>
<feature type="compositionally biased region" description="Low complexity" evidence="7">
    <location>
        <begin position="130"/>
        <end position="144"/>
    </location>
</feature>
<feature type="region of interest" description="Disordered" evidence="7">
    <location>
        <begin position="727"/>
        <end position="751"/>
    </location>
</feature>
<accession>A0ABD3MFM9</accession>
<feature type="compositionally biased region" description="Pro residues" evidence="7">
    <location>
        <begin position="423"/>
        <end position="442"/>
    </location>
</feature>
<dbReference type="CDD" id="cd14811">
    <property type="entry name" value="bZIP_u2"/>
    <property type="match status" value="1"/>
</dbReference>
<protein>
    <recommendedName>
        <fullName evidence="8">BZIP domain-containing protein</fullName>
    </recommendedName>
</protein>
<feature type="non-terminal residue" evidence="9">
    <location>
        <position position="1"/>
    </location>
</feature>
<evidence type="ECO:0000256" key="2">
    <source>
        <dbReference type="ARBA" id="ARBA00007163"/>
    </source>
</evidence>
<comment type="subcellular location">
    <subcellularLocation>
        <location evidence="1">Nucleus</location>
    </subcellularLocation>
</comment>
<keyword evidence="4" id="KW-0238">DNA-binding</keyword>
<evidence type="ECO:0000313" key="10">
    <source>
        <dbReference type="Proteomes" id="UP001530293"/>
    </source>
</evidence>
<sequence length="922" mass="100163">HLLYYFLGGANDASNDDMSMMPESEANGTAKDDRGEEEPPVHTPISIFPVHDDFEPVSVTSGSASATGGGVGASGGVGNATSMTSIAEECLGGGLTITSSLESFVHARARESSDTLGPTSPMSGAGAGAGARAASGSFASATASPQHQHSVHFQDGGGGGQQHYRRMGHPSHSQSHQRTTSSGSIHKVASINSHSSSSSSLTSMAAALALGGPNQVMYMQQKLQNSSSSGMTHYQLNNTSPITPLNMLGLSPSGHEMMMLPPPPRFPNGANGSASSSNSQIQPDSAIQAQHHTNVGQHHHPTNLLAQVHPQQMSQQQSIPQLAASNAMQNSSQSSQHHRPHPLKEQHPNNFLPQMHQIPGGVAGRHQQQQFAPSMSGQKLHMGFPDPKSIMNVMLPSHHHYHPSQPLSQSLPSQLPSTNGGMLPPPPPSHLPLPPLAPPPQQLPSSSTTATSKMTQQIQIGLSGKTIPITAISGEDGSIQYQVDPSVLPNGVLPTTSGLRYFTKAINEVSKPDTQKEIDPEVLAEKRRQRLARNRESARQSRRRKKELLVTLSAKVRKLQSQLEKEVRSKIGSMEMELTSSRNSLIDAWLSEQQQQAGPTSNGGHDSSMNIDWQRRNTLARILRTVGINCEIRRTVIAHQYHFLRQAFLSPHNHFAIWMMIQSSTFFTEATRRQQKELALSKGSNGTAGATVASTASSVGIGALASKTHSSRANSRQIGETMYNEENAKQQMSGDASYSDENSTQFGGDASYNDDSKRGQSCYVACNAKDEGKMWPLYCHEIGVTMEQEDRIINQLHTQIRSTPNINHKLQKMKTAIDATRQLQNAMLCHTQLASQRNEMLLLEILTPTQTALYLEWFKKNKERCMTLMKEQCRSDAATAAGMEMARCESTLNGVCRQLEDMKLESDGARADQRNIIRNFEM</sequence>
<evidence type="ECO:0000256" key="7">
    <source>
        <dbReference type="SAM" id="MobiDB-lite"/>
    </source>
</evidence>
<dbReference type="InterPro" id="IPR046347">
    <property type="entry name" value="bZIP_sf"/>
</dbReference>
<comment type="caution">
    <text evidence="9">The sequence shown here is derived from an EMBL/GenBank/DDBJ whole genome shotgun (WGS) entry which is preliminary data.</text>
</comment>
<dbReference type="Proteomes" id="UP001530293">
    <property type="component" value="Unassembled WGS sequence"/>
</dbReference>
<evidence type="ECO:0000256" key="5">
    <source>
        <dbReference type="ARBA" id="ARBA00023163"/>
    </source>
</evidence>
<comment type="similarity">
    <text evidence="2">Belongs to the bZIP family.</text>
</comment>
<dbReference type="PANTHER" id="PTHR46714">
    <property type="entry name" value="TRANSCRIPTIONAL ACTIVATOR HAC1"/>
    <property type="match status" value="1"/>
</dbReference>
<dbReference type="AlphaFoldDB" id="A0ABD3MFM9"/>
<feature type="region of interest" description="Disordered" evidence="7">
    <location>
        <begin position="110"/>
        <end position="198"/>
    </location>
</feature>
<keyword evidence="5" id="KW-0804">Transcription</keyword>
<evidence type="ECO:0000256" key="1">
    <source>
        <dbReference type="ARBA" id="ARBA00004123"/>
    </source>
</evidence>
<keyword evidence="10" id="KW-1185">Reference proteome</keyword>
<dbReference type="SUPFAM" id="SSF57959">
    <property type="entry name" value="Leucine zipper domain"/>
    <property type="match status" value="1"/>
</dbReference>
<evidence type="ECO:0000259" key="8">
    <source>
        <dbReference type="PROSITE" id="PS50217"/>
    </source>
</evidence>
<feature type="compositionally biased region" description="Polar residues" evidence="7">
    <location>
        <begin position="729"/>
        <end position="746"/>
    </location>
</feature>
<feature type="region of interest" description="Disordered" evidence="7">
    <location>
        <begin position="253"/>
        <end position="284"/>
    </location>
</feature>
<evidence type="ECO:0000256" key="4">
    <source>
        <dbReference type="ARBA" id="ARBA00023125"/>
    </source>
</evidence>
<dbReference type="PANTHER" id="PTHR46714:SF6">
    <property type="entry name" value="TRANSCRIPTIONAL ACTIVATOR HAC1"/>
    <property type="match status" value="1"/>
</dbReference>
<feature type="domain" description="BZIP" evidence="8">
    <location>
        <begin position="524"/>
        <end position="562"/>
    </location>
</feature>
<feature type="compositionally biased region" description="Polar residues" evidence="7">
    <location>
        <begin position="366"/>
        <end position="377"/>
    </location>
</feature>
<dbReference type="PROSITE" id="PS00036">
    <property type="entry name" value="BZIP_BASIC"/>
    <property type="match status" value="1"/>
</dbReference>
<keyword evidence="6" id="KW-0539">Nucleus</keyword>
<feature type="compositionally biased region" description="Low complexity" evidence="7">
    <location>
        <begin position="403"/>
        <end position="417"/>
    </location>
</feature>
<feature type="compositionally biased region" description="Low complexity" evidence="7">
    <location>
        <begin position="443"/>
        <end position="452"/>
    </location>
</feature>
<feature type="compositionally biased region" description="Low complexity" evidence="7">
    <location>
        <begin position="171"/>
        <end position="198"/>
    </location>
</feature>
<dbReference type="SMART" id="SM00338">
    <property type="entry name" value="BRLZ"/>
    <property type="match status" value="1"/>
</dbReference>
<name>A0ABD3MFM9_9STRA</name>
<feature type="compositionally biased region" description="Basic and acidic residues" evidence="7">
    <location>
        <begin position="30"/>
        <end position="40"/>
    </location>
</feature>
<evidence type="ECO:0000256" key="3">
    <source>
        <dbReference type="ARBA" id="ARBA00023015"/>
    </source>
</evidence>
<feature type="region of interest" description="Disordered" evidence="7">
    <location>
        <begin position="14"/>
        <end position="40"/>
    </location>
</feature>
<dbReference type="GO" id="GO:0005634">
    <property type="term" value="C:nucleus"/>
    <property type="evidence" value="ECO:0007669"/>
    <property type="project" value="UniProtKB-SubCell"/>
</dbReference>
<reference evidence="9 10" key="1">
    <citation type="submission" date="2024-10" db="EMBL/GenBank/DDBJ databases">
        <title>Updated reference genomes for cyclostephanoid diatoms.</title>
        <authorList>
            <person name="Roberts W.R."/>
            <person name="Alverson A.J."/>
        </authorList>
    </citation>
    <scope>NUCLEOTIDE SEQUENCE [LARGE SCALE GENOMIC DNA]</scope>
    <source>
        <strain evidence="9 10">AJA232-27</strain>
    </source>
</reference>
<dbReference type="InterPro" id="IPR004827">
    <property type="entry name" value="bZIP"/>
</dbReference>
<evidence type="ECO:0000256" key="6">
    <source>
        <dbReference type="ARBA" id="ARBA00023242"/>
    </source>
</evidence>
<dbReference type="PROSITE" id="PS50217">
    <property type="entry name" value="BZIP"/>
    <property type="match status" value="1"/>
</dbReference>
<feature type="compositionally biased region" description="Low complexity" evidence="7">
    <location>
        <begin position="268"/>
        <end position="279"/>
    </location>
</feature>
<dbReference type="EMBL" id="JALLBG020000200">
    <property type="protein sequence ID" value="KAL3759360.1"/>
    <property type="molecule type" value="Genomic_DNA"/>
</dbReference>
<keyword evidence="3" id="KW-0805">Transcription regulation</keyword>
<dbReference type="InterPro" id="IPR044280">
    <property type="entry name" value="Hac1/HY5"/>
</dbReference>